<name>A0A481Z3G0_9VIRU</name>
<accession>A0A481Z3G0</accession>
<proteinExistence type="predicted"/>
<evidence type="ECO:0000313" key="1">
    <source>
        <dbReference type="EMBL" id="QBK89994.1"/>
    </source>
</evidence>
<reference evidence="1" key="1">
    <citation type="journal article" date="2019" name="MBio">
        <title>Virus Genomes from Deep Sea Sediments Expand the Ocean Megavirome and Support Independent Origins of Viral Gigantism.</title>
        <authorList>
            <person name="Backstrom D."/>
            <person name="Yutin N."/>
            <person name="Jorgensen S.L."/>
            <person name="Dharamshi J."/>
            <person name="Homa F."/>
            <person name="Zaremba-Niedwiedzka K."/>
            <person name="Spang A."/>
            <person name="Wolf Y.I."/>
            <person name="Koonin E.V."/>
            <person name="Ettema T.J."/>
        </authorList>
    </citation>
    <scope>NUCLEOTIDE SEQUENCE</scope>
</reference>
<dbReference type="EMBL" id="MK500452">
    <property type="protein sequence ID" value="QBK89994.1"/>
    <property type="molecule type" value="Genomic_DNA"/>
</dbReference>
<sequence>MGNQQFKISDIDNAVDRNDLEERVKEIHANQEMLKNKQQLLTKSIENKGESDIFVEKVTIIKYIQCLHMGSLRRNLFHKHECEDSMNKLVISFFDKLENISQIDRAAEIAAKISKLE</sequence>
<organism evidence="1">
    <name type="scientific">Pithovirus LCPAC101</name>
    <dbReference type="NCBI Taxonomy" id="2506586"/>
    <lineage>
        <taxon>Viruses</taxon>
        <taxon>Pithoviruses</taxon>
    </lineage>
</organism>
<gene>
    <name evidence="1" type="ORF">LCPAC101_02790</name>
</gene>
<protein>
    <submittedName>
        <fullName evidence="1">Uncharacterized protein</fullName>
    </submittedName>
</protein>